<name>A0A1C0ABZ2_9FIRM</name>
<protein>
    <submittedName>
        <fullName evidence="1">Uncharacterized protein</fullName>
    </submittedName>
</protein>
<dbReference type="PANTHER" id="PTHR42866:SF1">
    <property type="entry name" value="SPORE COAT POLYSACCHARIDE BIOSYNTHESIS PROTEIN SPSF"/>
    <property type="match status" value="1"/>
</dbReference>
<keyword evidence="2" id="KW-1185">Reference proteome</keyword>
<dbReference type="CDD" id="cd02518">
    <property type="entry name" value="GT2_SpsF"/>
    <property type="match status" value="1"/>
</dbReference>
<reference evidence="1 2" key="2">
    <citation type="submission" date="2016-08" db="EMBL/GenBank/DDBJ databases">
        <title>Orenia metallireducens sp. nov. strain Z6, a Novel Metal-reducing Firmicute from the Deep Subsurface.</title>
        <authorList>
            <person name="Maxim B.I."/>
            <person name="Kenneth K."/>
            <person name="Flynn T.M."/>
            <person name="Oloughlin E.J."/>
            <person name="Locke R.A."/>
            <person name="Weber J.R."/>
            <person name="Egan S.M."/>
            <person name="Mackie R.I."/>
            <person name="Cann I.K."/>
        </authorList>
    </citation>
    <scope>NUCLEOTIDE SEQUENCE [LARGE SCALE GENOMIC DNA]</scope>
    <source>
        <strain evidence="1 2">Z6</strain>
    </source>
</reference>
<dbReference type="SUPFAM" id="SSF53448">
    <property type="entry name" value="Nucleotide-diphospho-sugar transferases"/>
    <property type="match status" value="1"/>
</dbReference>
<dbReference type="Pfam" id="PF02348">
    <property type="entry name" value="CTP_transf_3"/>
    <property type="match status" value="1"/>
</dbReference>
<accession>A0A1C0ABZ2</accession>
<comment type="caution">
    <text evidence="1">The sequence shown here is derived from an EMBL/GenBank/DDBJ whole genome shotgun (WGS) entry which is preliminary data.</text>
</comment>
<gene>
    <name evidence="1" type="ORF">U472_03400</name>
</gene>
<organism evidence="1 2">
    <name type="scientific">Orenia metallireducens</name>
    <dbReference type="NCBI Taxonomy" id="1413210"/>
    <lineage>
        <taxon>Bacteria</taxon>
        <taxon>Bacillati</taxon>
        <taxon>Bacillota</taxon>
        <taxon>Clostridia</taxon>
        <taxon>Halanaerobiales</taxon>
        <taxon>Halobacteroidaceae</taxon>
        <taxon>Orenia</taxon>
    </lineage>
</organism>
<dbReference type="AlphaFoldDB" id="A0A1C0ABZ2"/>
<reference evidence="2" key="1">
    <citation type="submission" date="2016-07" db="EMBL/GenBank/DDBJ databases">
        <authorList>
            <person name="Florea S."/>
            <person name="Webb J.S."/>
            <person name="Jaromczyk J."/>
            <person name="Schardl C.L."/>
        </authorList>
    </citation>
    <scope>NUCLEOTIDE SEQUENCE [LARGE SCALE GENOMIC DNA]</scope>
    <source>
        <strain evidence="2">Z6</strain>
    </source>
</reference>
<dbReference type="Gene3D" id="3.90.550.10">
    <property type="entry name" value="Spore Coat Polysaccharide Biosynthesis Protein SpsA, Chain A"/>
    <property type="match status" value="1"/>
</dbReference>
<dbReference type="InterPro" id="IPR003329">
    <property type="entry name" value="Cytidylyl_trans"/>
</dbReference>
<dbReference type="EMBL" id="LWDV01000007">
    <property type="protein sequence ID" value="OCL27876.1"/>
    <property type="molecule type" value="Genomic_DNA"/>
</dbReference>
<dbReference type="GO" id="GO:0005829">
    <property type="term" value="C:cytosol"/>
    <property type="evidence" value="ECO:0007669"/>
    <property type="project" value="TreeGrafter"/>
</dbReference>
<evidence type="ECO:0000313" key="1">
    <source>
        <dbReference type="EMBL" id="OCL27876.1"/>
    </source>
</evidence>
<dbReference type="Proteomes" id="UP000093514">
    <property type="component" value="Unassembled WGS sequence"/>
</dbReference>
<dbReference type="PANTHER" id="PTHR42866">
    <property type="entry name" value="3-DEOXY-MANNO-OCTULOSONATE CYTIDYLYLTRANSFERASE"/>
    <property type="match status" value="1"/>
</dbReference>
<evidence type="ECO:0000313" key="2">
    <source>
        <dbReference type="Proteomes" id="UP000093514"/>
    </source>
</evidence>
<dbReference type="InterPro" id="IPR029044">
    <property type="entry name" value="Nucleotide-diphossugar_trans"/>
</dbReference>
<sequence length="239" mass="27789">MGSSRLPGKVAKEIMGKPMLAYLIERLKYAKEVDQIVIATSDKENDDRVAEIAKNERVSVYRGSEDDVLSRYIEAAKEFQADVIIRITGDCPLIDPVTVDKAVVEFLNSKVEYLRINVDDDGYPRGLDTEVFGFDTLLRVQELVMKEERSRDNPYREHVTFYINKYPEKFKYKVYQASEKLKRNYRLCVDEEADFNLIEEIYKRLYEEDKIIDILDVINLLDNNSNLAQSNAHVEQKKA</sequence>
<proteinExistence type="predicted"/>